<organism evidence="3 4">
    <name type="scientific">Rasamsonia emersonii (strain ATCC 16479 / CBS 393.64 / IMI 116815)</name>
    <dbReference type="NCBI Taxonomy" id="1408163"/>
    <lineage>
        <taxon>Eukaryota</taxon>
        <taxon>Fungi</taxon>
        <taxon>Dikarya</taxon>
        <taxon>Ascomycota</taxon>
        <taxon>Pezizomycotina</taxon>
        <taxon>Eurotiomycetes</taxon>
        <taxon>Eurotiomycetidae</taxon>
        <taxon>Eurotiales</taxon>
        <taxon>Trichocomaceae</taxon>
        <taxon>Rasamsonia</taxon>
    </lineage>
</organism>
<dbReference type="PANTHER" id="PTHR12149:SF8">
    <property type="entry name" value="PROTEIN-RIBULOSAMINE 3-KINASE"/>
    <property type="match status" value="1"/>
</dbReference>
<dbReference type="Pfam" id="PF03881">
    <property type="entry name" value="Fructosamin_kin"/>
    <property type="match status" value="1"/>
</dbReference>
<evidence type="ECO:0000256" key="1">
    <source>
        <dbReference type="ARBA" id="ARBA00011961"/>
    </source>
</evidence>
<dbReference type="EC" id="2.7.1.172" evidence="1"/>
<dbReference type="Proteomes" id="UP000053958">
    <property type="component" value="Unassembled WGS sequence"/>
</dbReference>
<comment type="caution">
    <text evidence="3">The sequence shown here is derived from an EMBL/GenBank/DDBJ whole genome shotgun (WGS) entry which is preliminary data.</text>
</comment>
<dbReference type="RefSeq" id="XP_013330363.1">
    <property type="nucleotide sequence ID" value="XM_013474909.1"/>
</dbReference>
<dbReference type="GeneID" id="25314554"/>
<dbReference type="OrthoDB" id="5772781at2759"/>
<name>A0A0F4Z0Y6_RASE3</name>
<dbReference type="PANTHER" id="PTHR12149">
    <property type="entry name" value="FRUCTOSAMINE 3 KINASE-RELATED PROTEIN"/>
    <property type="match status" value="1"/>
</dbReference>
<dbReference type="Gene3D" id="3.90.1200.10">
    <property type="match status" value="1"/>
</dbReference>
<dbReference type="EMBL" id="LASV01000087">
    <property type="protein sequence ID" value="KKA23751.1"/>
    <property type="molecule type" value="Genomic_DNA"/>
</dbReference>
<dbReference type="InterPro" id="IPR016477">
    <property type="entry name" value="Fructo-/Ketosamine-3-kinase"/>
</dbReference>
<dbReference type="GO" id="GO:0102193">
    <property type="term" value="F:protein-ribulosamine 3-kinase activity"/>
    <property type="evidence" value="ECO:0007669"/>
    <property type="project" value="UniProtKB-EC"/>
</dbReference>
<dbReference type="SUPFAM" id="SSF56112">
    <property type="entry name" value="Protein kinase-like (PK-like)"/>
    <property type="match status" value="1"/>
</dbReference>
<proteinExistence type="predicted"/>
<comment type="catalytic activity">
    <reaction evidence="2">
        <text>N(6)-D-ribulosyl-L-lysyl-[protein] + ATP = N(6)-(3-O-phospho-D-ribulosyl)-L-lysyl-[protein] + ADP + H(+)</text>
        <dbReference type="Rhea" id="RHEA:48432"/>
        <dbReference type="Rhea" id="RHEA-COMP:12103"/>
        <dbReference type="Rhea" id="RHEA-COMP:12104"/>
        <dbReference type="ChEBI" id="CHEBI:15378"/>
        <dbReference type="ChEBI" id="CHEBI:30616"/>
        <dbReference type="ChEBI" id="CHEBI:90418"/>
        <dbReference type="ChEBI" id="CHEBI:90420"/>
        <dbReference type="ChEBI" id="CHEBI:456216"/>
        <dbReference type="EC" id="2.7.1.172"/>
    </reaction>
    <physiologicalReaction direction="left-to-right" evidence="2">
        <dbReference type="Rhea" id="RHEA:48433"/>
    </physiologicalReaction>
</comment>
<protein>
    <recommendedName>
        <fullName evidence="1">protein-ribulosamine 3-kinase</fullName>
        <ecNumber evidence="1">2.7.1.172</ecNumber>
    </recommendedName>
</protein>
<dbReference type="InterPro" id="IPR011009">
    <property type="entry name" value="Kinase-like_dom_sf"/>
</dbReference>
<keyword evidence="4" id="KW-1185">Reference proteome</keyword>
<gene>
    <name evidence="3" type="ORF">T310_2203</name>
</gene>
<evidence type="ECO:0000256" key="2">
    <source>
        <dbReference type="ARBA" id="ARBA00048655"/>
    </source>
</evidence>
<evidence type="ECO:0000313" key="3">
    <source>
        <dbReference type="EMBL" id="KKA23751.1"/>
    </source>
</evidence>
<sequence length="366" mass="41476">MPTQIGKILYADLAVLATCMRTRAGNATEYLAKMASPTVVLSSNREHVSSHQIEKQFNLNIAVIESQFQVDGEIGKAQLEGEFTGMSELYNLMPTLVPKPYAWGALKGVSSPVYFLLVEFKHFRSGRLPDPVKLGSRLAALHRKSVSSTGKFGFHMTTYDGARTQAVEWDSSWTSFFSKLLAEAYRHDVETNGHWEELDRVFTRTQSHYLIPRPVGVLESGGRSIKPCLIHRDLWEGNIGTDAETGDPWIFDAAAYYAHHEMELGIWRAERHELRAEIYREEYFRHMLPSEPVEECDDRNRLYSVKTNLMHSACVRGSPARQQRARDVYSSDLFCSVPSPYGTVLTTYLNYPAPAWKSDAANRLTD</sequence>
<reference evidence="3 4" key="1">
    <citation type="submission" date="2015-04" db="EMBL/GenBank/DDBJ databases">
        <authorList>
            <person name="Heijne W.H."/>
            <person name="Fedorova N.D."/>
            <person name="Nierman W.C."/>
            <person name="Vollebregt A.W."/>
            <person name="Zhao Z."/>
            <person name="Wu L."/>
            <person name="Kumar M."/>
            <person name="Stam H."/>
            <person name="van den Berg M.A."/>
            <person name="Pel H.J."/>
        </authorList>
    </citation>
    <scope>NUCLEOTIDE SEQUENCE [LARGE SCALE GENOMIC DNA]</scope>
    <source>
        <strain evidence="3 4">CBS 393.64</strain>
    </source>
</reference>
<evidence type="ECO:0000313" key="4">
    <source>
        <dbReference type="Proteomes" id="UP000053958"/>
    </source>
</evidence>
<dbReference type="AlphaFoldDB" id="A0A0F4Z0Y6"/>
<accession>A0A0F4Z0Y6</accession>